<sequence>MNSSGTGDGNEYPASVRPLRLRAADAFTKNGAGGRPPDRPLVIIDKRELRRECLAQNISAAKPERDVLTYSSAEEWERHRQDGPPPCAVLLNVAERQLEDPDVESEVRNLVAELAPAPVILLTDTDELTQVVKALEYGAKGYIPSSVSIDVCLEAILLSMAGGIFVPASSIFAMRHLFEPGGMAARPYAGILTDRQVEVAEALRRGKANKMIAHELNLRESTVKVHIRNIMKRINASNRTEVAYKINDLFPDRLATD</sequence>
<dbReference type="Pfam" id="PF00196">
    <property type="entry name" value="GerE"/>
    <property type="match status" value="1"/>
</dbReference>
<name>A0A1E3V7T6_9HYPH</name>
<dbReference type="OrthoDB" id="7272316at2"/>
<dbReference type="PANTHER" id="PTHR45566">
    <property type="entry name" value="HTH-TYPE TRANSCRIPTIONAL REGULATOR YHJB-RELATED"/>
    <property type="match status" value="1"/>
</dbReference>
<dbReference type="SUPFAM" id="SSF46894">
    <property type="entry name" value="C-terminal effector domain of the bipartite response regulators"/>
    <property type="match status" value="1"/>
</dbReference>
<dbReference type="RefSeq" id="WP_069460074.1">
    <property type="nucleotide sequence ID" value="NZ_CP034910.1"/>
</dbReference>
<evidence type="ECO:0000259" key="3">
    <source>
        <dbReference type="PROSITE" id="PS50043"/>
    </source>
</evidence>
<organism evidence="5 6">
    <name type="scientific">Sinorhizobium alkalisoli</name>
    <dbReference type="NCBI Taxonomy" id="1752398"/>
    <lineage>
        <taxon>Bacteria</taxon>
        <taxon>Pseudomonadati</taxon>
        <taxon>Pseudomonadota</taxon>
        <taxon>Alphaproteobacteria</taxon>
        <taxon>Hyphomicrobiales</taxon>
        <taxon>Rhizobiaceae</taxon>
        <taxon>Sinorhizobium/Ensifer group</taxon>
        <taxon>Sinorhizobium</taxon>
    </lineage>
</organism>
<dbReference type="PRINTS" id="PR00038">
    <property type="entry name" value="HTHLUXR"/>
</dbReference>
<dbReference type="InterPro" id="IPR011006">
    <property type="entry name" value="CheY-like_superfamily"/>
</dbReference>
<gene>
    <name evidence="5" type="ORF">A8M32_19460</name>
</gene>
<dbReference type="GO" id="GO:0000160">
    <property type="term" value="P:phosphorelay signal transduction system"/>
    <property type="evidence" value="ECO:0007669"/>
    <property type="project" value="InterPro"/>
</dbReference>
<evidence type="ECO:0000313" key="5">
    <source>
        <dbReference type="EMBL" id="ODR89507.1"/>
    </source>
</evidence>
<dbReference type="InterPro" id="IPR016032">
    <property type="entry name" value="Sig_transdc_resp-reg_C-effctor"/>
</dbReference>
<dbReference type="PROSITE" id="PS50110">
    <property type="entry name" value="RESPONSE_REGULATORY"/>
    <property type="match status" value="1"/>
</dbReference>
<comment type="caution">
    <text evidence="2">Lacks conserved residue(s) required for the propagation of feature annotation.</text>
</comment>
<dbReference type="Proteomes" id="UP000094342">
    <property type="component" value="Unassembled WGS sequence"/>
</dbReference>
<dbReference type="PROSITE" id="PS00622">
    <property type="entry name" value="HTH_LUXR_1"/>
    <property type="match status" value="1"/>
</dbReference>
<dbReference type="SUPFAM" id="SSF52172">
    <property type="entry name" value="CheY-like"/>
    <property type="match status" value="1"/>
</dbReference>
<dbReference type="InterPro" id="IPR051015">
    <property type="entry name" value="EvgA-like"/>
</dbReference>
<dbReference type="AlphaFoldDB" id="A0A1E3V7T6"/>
<dbReference type="InterPro" id="IPR001789">
    <property type="entry name" value="Sig_transdc_resp-reg_receiver"/>
</dbReference>
<dbReference type="GO" id="GO:0003677">
    <property type="term" value="F:DNA binding"/>
    <property type="evidence" value="ECO:0007669"/>
    <property type="project" value="UniProtKB-KW"/>
</dbReference>
<dbReference type="InterPro" id="IPR000792">
    <property type="entry name" value="Tscrpt_reg_LuxR_C"/>
</dbReference>
<dbReference type="SMART" id="SM00421">
    <property type="entry name" value="HTH_LUXR"/>
    <property type="match status" value="1"/>
</dbReference>
<dbReference type="EMBL" id="LYBW01000061">
    <property type="protein sequence ID" value="ODR89507.1"/>
    <property type="molecule type" value="Genomic_DNA"/>
</dbReference>
<accession>A0A1E3V7T6</accession>
<dbReference type="STRING" id="1752398.A8M32_19460"/>
<comment type="caution">
    <text evidence="5">The sequence shown here is derived from an EMBL/GenBank/DDBJ whole genome shotgun (WGS) entry which is preliminary data.</text>
</comment>
<dbReference type="PROSITE" id="PS50043">
    <property type="entry name" value="HTH_LUXR_2"/>
    <property type="match status" value="1"/>
</dbReference>
<dbReference type="GO" id="GO:0006355">
    <property type="term" value="P:regulation of DNA-templated transcription"/>
    <property type="evidence" value="ECO:0007669"/>
    <property type="project" value="InterPro"/>
</dbReference>
<keyword evidence="1" id="KW-0238">DNA-binding</keyword>
<evidence type="ECO:0000259" key="4">
    <source>
        <dbReference type="PROSITE" id="PS50110"/>
    </source>
</evidence>
<feature type="domain" description="HTH luxR-type" evidence="3">
    <location>
        <begin position="185"/>
        <end position="250"/>
    </location>
</feature>
<proteinExistence type="predicted"/>
<dbReference type="CDD" id="cd06170">
    <property type="entry name" value="LuxR_C_like"/>
    <property type="match status" value="1"/>
</dbReference>
<keyword evidence="6" id="KW-1185">Reference proteome</keyword>
<evidence type="ECO:0000256" key="1">
    <source>
        <dbReference type="ARBA" id="ARBA00023125"/>
    </source>
</evidence>
<dbReference type="Gene3D" id="3.40.50.2300">
    <property type="match status" value="1"/>
</dbReference>
<feature type="domain" description="Response regulatory" evidence="4">
    <location>
        <begin position="40"/>
        <end position="160"/>
    </location>
</feature>
<protein>
    <submittedName>
        <fullName evidence="5">Helix-turn-helix transcriptional regulator</fullName>
    </submittedName>
</protein>
<reference evidence="6" key="1">
    <citation type="submission" date="2016-05" db="EMBL/GenBank/DDBJ databases">
        <authorList>
            <person name="Li Y."/>
        </authorList>
    </citation>
    <scope>NUCLEOTIDE SEQUENCE [LARGE SCALE GENOMIC DNA]</scope>
    <source>
        <strain evidence="6">YIC4027</strain>
    </source>
</reference>
<evidence type="ECO:0000256" key="2">
    <source>
        <dbReference type="PROSITE-ProRule" id="PRU00169"/>
    </source>
</evidence>
<evidence type="ECO:0000313" key="6">
    <source>
        <dbReference type="Proteomes" id="UP000094342"/>
    </source>
</evidence>
<dbReference type="PANTHER" id="PTHR45566:SF1">
    <property type="entry name" value="HTH-TYPE TRANSCRIPTIONAL REGULATOR YHJB-RELATED"/>
    <property type="match status" value="1"/>
</dbReference>